<feature type="region of interest" description="Disordered" evidence="1">
    <location>
        <begin position="321"/>
        <end position="340"/>
    </location>
</feature>
<gene>
    <name evidence="2" type="primary">LOC100185720</name>
</gene>
<dbReference type="InterPro" id="IPR037443">
    <property type="entry name" value="LURAP1"/>
</dbReference>
<feature type="region of interest" description="Disordered" evidence="1">
    <location>
        <begin position="1"/>
        <end position="44"/>
    </location>
</feature>
<feature type="compositionally biased region" description="Low complexity" evidence="1">
    <location>
        <begin position="298"/>
        <end position="316"/>
    </location>
</feature>
<feature type="compositionally biased region" description="Basic and acidic residues" evidence="1">
    <location>
        <begin position="261"/>
        <end position="287"/>
    </location>
</feature>
<dbReference type="Pfam" id="PF14854">
    <property type="entry name" value="LURAP"/>
    <property type="match status" value="1"/>
</dbReference>
<feature type="region of interest" description="Disordered" evidence="1">
    <location>
        <begin position="245"/>
        <end position="316"/>
    </location>
</feature>
<protein>
    <submittedName>
        <fullName evidence="2">Uncharacterized protein LOC100185720</fullName>
    </submittedName>
</protein>
<feature type="compositionally biased region" description="Basic and acidic residues" evidence="1">
    <location>
        <begin position="1"/>
        <end position="14"/>
    </location>
</feature>
<feature type="compositionally biased region" description="Polar residues" evidence="1">
    <location>
        <begin position="496"/>
        <end position="509"/>
    </location>
</feature>
<dbReference type="AlphaFoldDB" id="A0A6F9DIC3"/>
<feature type="region of interest" description="Disordered" evidence="1">
    <location>
        <begin position="408"/>
        <end position="509"/>
    </location>
</feature>
<evidence type="ECO:0000256" key="1">
    <source>
        <dbReference type="SAM" id="MobiDB-lite"/>
    </source>
</evidence>
<sequence length="549" mass="61876">MWKESEFSSKRDDDSAIGDSPNNSAGEESINSRRKSSTSDDLEDERDLAFNNLNQKLGIKVPSCLLRNAEESPERCKSVNGITPTKSTKAKRVIKVLPANAVLAPKTDLEKQAARTKKSPSMDSNSGTEVFQAKLHHLLFEMKQLRELDSDILRKFVRLNDCIDDMRWQLEQREADLKRSMEQDDVITIQDDVMNDAGRPNPWEEDLKRLSEDENDNIEEDDDMKFVAPVTKATTSYATLTSVRSSKPGVTNKSYANPTHGHVDEKGTMTADRTKDQQEHSRQDFYRTKPLRPTSASQVAYTTYQKQQQQHPVQQTNYQPYHQHQRVVPNQRPASASNANKKYATRAVSFQSSGRDSAFRPIRSNQQSRDSATTSRDSNPRGDRVLVRRVSDFQKQRDYQNLIDLSRVRGSNQSGGGHPQHQQPQRPQMNVPGSRTSTSSIASSASSNSYASSLRSPTRPSVARSSSHKWARFGLGKSSKAPQPVVEAKPMAPPQSLVTQQQKRTSLSRRGNDVMIPRDQNVITVSYKRTTANDSVYSWIQSQDDVTYL</sequence>
<accession>A0A6F9DIC3</accession>
<dbReference type="EMBL" id="LR787089">
    <property type="protein sequence ID" value="CAB3262951.1"/>
    <property type="molecule type" value="mRNA"/>
</dbReference>
<feature type="compositionally biased region" description="Basic and acidic residues" evidence="1">
    <location>
        <begin position="378"/>
        <end position="392"/>
    </location>
</feature>
<name>A0A6F9DIC3_9ASCI</name>
<feature type="region of interest" description="Disordered" evidence="1">
    <location>
        <begin position="346"/>
        <end position="392"/>
    </location>
</feature>
<dbReference type="GO" id="GO:0043123">
    <property type="term" value="P:positive regulation of canonical NF-kappaB signal transduction"/>
    <property type="evidence" value="ECO:0007669"/>
    <property type="project" value="InterPro"/>
</dbReference>
<proteinExistence type="evidence at transcript level"/>
<feature type="compositionally biased region" description="Polar residues" evidence="1">
    <location>
        <begin position="363"/>
        <end position="377"/>
    </location>
</feature>
<dbReference type="PANTHER" id="PTHR33767">
    <property type="entry name" value="LEUCINE RICH ADAPTOR PROTEIN 1-LIKE"/>
    <property type="match status" value="1"/>
</dbReference>
<organism evidence="2">
    <name type="scientific">Phallusia mammillata</name>
    <dbReference type="NCBI Taxonomy" id="59560"/>
    <lineage>
        <taxon>Eukaryota</taxon>
        <taxon>Metazoa</taxon>
        <taxon>Chordata</taxon>
        <taxon>Tunicata</taxon>
        <taxon>Ascidiacea</taxon>
        <taxon>Phlebobranchia</taxon>
        <taxon>Ascidiidae</taxon>
        <taxon>Phallusia</taxon>
    </lineage>
</organism>
<dbReference type="InterPro" id="IPR039499">
    <property type="entry name" value="LURA1/LRA25"/>
</dbReference>
<dbReference type="PANTHER" id="PTHR33767:SF3">
    <property type="entry name" value="LEUCINE RICH ADAPTOR PROTEIN 1-LIKE"/>
    <property type="match status" value="1"/>
</dbReference>
<reference evidence="2" key="1">
    <citation type="submission" date="2020-04" db="EMBL/GenBank/DDBJ databases">
        <authorList>
            <person name="Neveu A P."/>
        </authorList>
    </citation>
    <scope>NUCLEOTIDE SEQUENCE</scope>
    <source>
        <tissue evidence="2">Whole embryo</tissue>
    </source>
</reference>
<feature type="compositionally biased region" description="Polar residues" evidence="1">
    <location>
        <begin position="245"/>
        <end position="257"/>
    </location>
</feature>
<evidence type="ECO:0000313" key="2">
    <source>
        <dbReference type="EMBL" id="CAB3262951.1"/>
    </source>
</evidence>
<feature type="compositionally biased region" description="Low complexity" evidence="1">
    <location>
        <begin position="419"/>
        <end position="456"/>
    </location>
</feature>